<evidence type="ECO:0000313" key="2">
    <source>
        <dbReference type="EMBL" id="DBA03987.1"/>
    </source>
</evidence>
<evidence type="ECO:0000256" key="1">
    <source>
        <dbReference type="SAM" id="MobiDB-lite"/>
    </source>
</evidence>
<comment type="caution">
    <text evidence="2">The sequence shown here is derived from an EMBL/GenBank/DDBJ whole genome shotgun (WGS) entry which is preliminary data.</text>
</comment>
<feature type="compositionally biased region" description="Basic and acidic residues" evidence="1">
    <location>
        <begin position="9"/>
        <end position="19"/>
    </location>
</feature>
<keyword evidence="3" id="KW-1185">Reference proteome</keyword>
<protein>
    <submittedName>
        <fullName evidence="2">Uncharacterized protein</fullName>
    </submittedName>
</protein>
<evidence type="ECO:0000313" key="3">
    <source>
        <dbReference type="Proteomes" id="UP001146120"/>
    </source>
</evidence>
<dbReference type="AlphaFoldDB" id="A0AAV2ZFP4"/>
<reference evidence="2" key="2">
    <citation type="journal article" date="2023" name="Microbiol Resour">
        <title>Decontamination and Annotation of the Draft Genome Sequence of the Oomycete Lagenidium giganteum ARSEF 373.</title>
        <authorList>
            <person name="Morgan W.R."/>
            <person name="Tartar A."/>
        </authorList>
    </citation>
    <scope>NUCLEOTIDE SEQUENCE</scope>
    <source>
        <strain evidence="2">ARSEF 373</strain>
    </source>
</reference>
<dbReference type="Proteomes" id="UP001146120">
    <property type="component" value="Unassembled WGS sequence"/>
</dbReference>
<proteinExistence type="predicted"/>
<sequence>MCNHTSIRSTDDSTRKESTMDIPTKWTELQCGSRKADRLMPSGLGDLSELKACRRKYPIPVEVPRWKRM</sequence>
<feature type="region of interest" description="Disordered" evidence="1">
    <location>
        <begin position="1"/>
        <end position="23"/>
    </location>
</feature>
<dbReference type="EMBL" id="DAKRPA010000013">
    <property type="protein sequence ID" value="DBA03987.1"/>
    <property type="molecule type" value="Genomic_DNA"/>
</dbReference>
<accession>A0AAV2ZFP4</accession>
<reference evidence="2" key="1">
    <citation type="submission" date="2022-11" db="EMBL/GenBank/DDBJ databases">
        <authorList>
            <person name="Morgan W.R."/>
            <person name="Tartar A."/>
        </authorList>
    </citation>
    <scope>NUCLEOTIDE SEQUENCE</scope>
    <source>
        <strain evidence="2">ARSEF 373</strain>
    </source>
</reference>
<gene>
    <name evidence="2" type="ORF">N0F65_010640</name>
</gene>
<name>A0AAV2ZFP4_9STRA</name>
<organism evidence="2 3">
    <name type="scientific">Lagenidium giganteum</name>
    <dbReference type="NCBI Taxonomy" id="4803"/>
    <lineage>
        <taxon>Eukaryota</taxon>
        <taxon>Sar</taxon>
        <taxon>Stramenopiles</taxon>
        <taxon>Oomycota</taxon>
        <taxon>Peronosporomycetes</taxon>
        <taxon>Pythiales</taxon>
        <taxon>Pythiaceae</taxon>
    </lineage>
</organism>